<proteinExistence type="predicted"/>
<keyword evidence="2" id="KW-1185">Reference proteome</keyword>
<gene>
    <name evidence="1" type="ORF">RHMOL_Rhmol02G0123000</name>
</gene>
<organism evidence="1 2">
    <name type="scientific">Rhododendron molle</name>
    <name type="common">Chinese azalea</name>
    <name type="synonym">Azalea mollis</name>
    <dbReference type="NCBI Taxonomy" id="49168"/>
    <lineage>
        <taxon>Eukaryota</taxon>
        <taxon>Viridiplantae</taxon>
        <taxon>Streptophyta</taxon>
        <taxon>Embryophyta</taxon>
        <taxon>Tracheophyta</taxon>
        <taxon>Spermatophyta</taxon>
        <taxon>Magnoliopsida</taxon>
        <taxon>eudicotyledons</taxon>
        <taxon>Gunneridae</taxon>
        <taxon>Pentapetalae</taxon>
        <taxon>asterids</taxon>
        <taxon>Ericales</taxon>
        <taxon>Ericaceae</taxon>
        <taxon>Ericoideae</taxon>
        <taxon>Rhodoreae</taxon>
        <taxon>Rhododendron</taxon>
    </lineage>
</organism>
<evidence type="ECO:0000313" key="2">
    <source>
        <dbReference type="Proteomes" id="UP001062846"/>
    </source>
</evidence>
<evidence type="ECO:0000313" key="1">
    <source>
        <dbReference type="EMBL" id="KAI8567448.1"/>
    </source>
</evidence>
<name>A0ACC0PRL3_RHOML</name>
<dbReference type="EMBL" id="CM046389">
    <property type="protein sequence ID" value="KAI8567448.1"/>
    <property type="molecule type" value="Genomic_DNA"/>
</dbReference>
<accession>A0ACC0PRL3</accession>
<sequence length="91" mass="9683">MAAPSFPSSPMGFTLIFGGRRGGISPPMRSEVPVTRVVRLRWVQGTLIQNQFGSSGISHISALGAEHLQTAPMLLGVSVEWSYFLLGLGLG</sequence>
<dbReference type="Proteomes" id="UP001062846">
    <property type="component" value="Chromosome 2"/>
</dbReference>
<comment type="caution">
    <text evidence="1">The sequence shown here is derived from an EMBL/GenBank/DDBJ whole genome shotgun (WGS) entry which is preliminary data.</text>
</comment>
<reference evidence="1" key="1">
    <citation type="submission" date="2022-02" db="EMBL/GenBank/DDBJ databases">
        <title>Plant Genome Project.</title>
        <authorList>
            <person name="Zhang R.-G."/>
        </authorList>
    </citation>
    <scope>NUCLEOTIDE SEQUENCE</scope>
    <source>
        <strain evidence="1">AT1</strain>
    </source>
</reference>
<protein>
    <submittedName>
        <fullName evidence="1">Uncharacterized protein</fullName>
    </submittedName>
</protein>